<keyword evidence="3" id="KW-1185">Reference proteome</keyword>
<evidence type="ECO:0000256" key="1">
    <source>
        <dbReference type="SAM" id="Phobius"/>
    </source>
</evidence>
<name>A0A017RUZ2_9CLOT</name>
<accession>A0A017RUZ2</accession>
<dbReference type="AlphaFoldDB" id="A0A017RUZ2"/>
<dbReference type="OrthoDB" id="1634137at2"/>
<dbReference type="STRING" id="1403537.Q428_08115"/>
<comment type="caution">
    <text evidence="2">The sequence shown here is derived from an EMBL/GenBank/DDBJ whole genome shotgun (WGS) entry which is preliminary data.</text>
</comment>
<sequence>MNNDYEIYEEQMEKVAIQLQKARLGEYVDLMLNPGRMITLNFFAGLARGFGAAVGFAILGAVVLYFLQRLVILNLPIIGGIITEVVKLVQLNIR</sequence>
<evidence type="ECO:0000313" key="2">
    <source>
        <dbReference type="EMBL" id="EYE88431.1"/>
    </source>
</evidence>
<gene>
    <name evidence="2" type="ORF">Q428_08115</name>
</gene>
<keyword evidence="1" id="KW-1133">Transmembrane helix</keyword>
<feature type="transmembrane region" description="Helical" evidence="1">
    <location>
        <begin position="42"/>
        <end position="67"/>
    </location>
</feature>
<dbReference type="Proteomes" id="UP000019681">
    <property type="component" value="Unassembled WGS sequence"/>
</dbReference>
<protein>
    <submittedName>
        <fullName evidence="2">Membrane protein</fullName>
    </submittedName>
</protein>
<proteinExistence type="predicted"/>
<dbReference type="Pfam" id="PF18910">
    <property type="entry name" value="DUF5665"/>
    <property type="match status" value="1"/>
</dbReference>
<evidence type="ECO:0000313" key="3">
    <source>
        <dbReference type="Proteomes" id="UP000019681"/>
    </source>
</evidence>
<dbReference type="RefSeq" id="WP_035379762.1">
    <property type="nucleotide sequence ID" value="NZ_AZQP01000021.1"/>
</dbReference>
<organism evidence="2 3">
    <name type="scientific">Fervidicella metallireducens AeB</name>
    <dbReference type="NCBI Taxonomy" id="1403537"/>
    <lineage>
        <taxon>Bacteria</taxon>
        <taxon>Bacillati</taxon>
        <taxon>Bacillota</taxon>
        <taxon>Clostridia</taxon>
        <taxon>Eubacteriales</taxon>
        <taxon>Clostridiaceae</taxon>
        <taxon>Fervidicella</taxon>
    </lineage>
</organism>
<keyword evidence="1" id="KW-0812">Transmembrane</keyword>
<keyword evidence="1" id="KW-0472">Membrane</keyword>
<dbReference type="InterPro" id="IPR043723">
    <property type="entry name" value="DUF5665"/>
</dbReference>
<reference evidence="2 3" key="1">
    <citation type="journal article" date="2014" name="Genome Announc.">
        <title>Draft Genome Sequence of Fervidicella metallireducens Strain AeBT, an Iron-Reducing Thermoanaerobe from the Great Artesian Basin.</title>
        <authorList>
            <person name="Patel B.K."/>
        </authorList>
    </citation>
    <scope>NUCLEOTIDE SEQUENCE [LARGE SCALE GENOMIC DNA]</scope>
    <source>
        <strain evidence="2 3">AeB</strain>
    </source>
</reference>
<dbReference type="EMBL" id="AZQP01000021">
    <property type="protein sequence ID" value="EYE88431.1"/>
    <property type="molecule type" value="Genomic_DNA"/>
</dbReference>